<dbReference type="GO" id="GO:0016787">
    <property type="term" value="F:hydrolase activity"/>
    <property type="evidence" value="ECO:0007669"/>
    <property type="project" value="UniProtKB-KW"/>
</dbReference>
<accession>A0A7X3LRI9</accession>
<protein>
    <submittedName>
        <fullName evidence="1">Alpha/beta fold hydrolase</fullName>
    </submittedName>
</protein>
<keyword evidence="1" id="KW-0378">Hydrolase</keyword>
<name>A0A7X3LRI9_9HYPH</name>
<evidence type="ECO:0000313" key="1">
    <source>
        <dbReference type="EMBL" id="MXN63776.1"/>
    </source>
</evidence>
<dbReference type="EMBL" id="WUMV01000001">
    <property type="protein sequence ID" value="MXN63776.1"/>
    <property type="molecule type" value="Genomic_DNA"/>
</dbReference>
<dbReference type="RefSeq" id="WP_160774008.1">
    <property type="nucleotide sequence ID" value="NZ_WUMV01000001.1"/>
</dbReference>
<keyword evidence="2" id="KW-1185">Reference proteome</keyword>
<comment type="caution">
    <text evidence="1">The sequence shown here is derived from an EMBL/GenBank/DDBJ whole genome shotgun (WGS) entry which is preliminary data.</text>
</comment>
<evidence type="ECO:0000313" key="2">
    <source>
        <dbReference type="Proteomes" id="UP000433101"/>
    </source>
</evidence>
<sequence>MKAADADVLIVPGWQNSGPDHWQSRWMEKMSTSRRVEQDDWDDPVLADWVDRLVEEVEASTRPVVLVAHSLGVAVVVHAAPRIARKVHGAFLVCCPDVEDPARVPIKLRHFGPLPLDPLPFHAWQVASRTDPYCSFDRAEIFSRHWGTKLLDAGDAKHLNTESGQGPWPEGVLAFAHLMKEL</sequence>
<organism evidence="1 2">
    <name type="scientific">Stappia sediminis</name>
    <dbReference type="NCBI Taxonomy" id="2692190"/>
    <lineage>
        <taxon>Bacteria</taxon>
        <taxon>Pseudomonadati</taxon>
        <taxon>Pseudomonadota</taxon>
        <taxon>Alphaproteobacteria</taxon>
        <taxon>Hyphomicrobiales</taxon>
        <taxon>Stappiaceae</taxon>
        <taxon>Stappia</taxon>
    </lineage>
</organism>
<dbReference type="AlphaFoldDB" id="A0A7X3LRI9"/>
<dbReference type="InterPro" id="IPR029058">
    <property type="entry name" value="AB_hydrolase_fold"/>
</dbReference>
<proteinExistence type="predicted"/>
<dbReference type="Proteomes" id="UP000433101">
    <property type="component" value="Unassembled WGS sequence"/>
</dbReference>
<gene>
    <name evidence="1" type="ORF">GR183_02565</name>
</gene>
<dbReference type="InterPro" id="IPR010662">
    <property type="entry name" value="RBBP9/YdeN"/>
</dbReference>
<dbReference type="SUPFAM" id="SSF53474">
    <property type="entry name" value="alpha/beta-Hydrolases"/>
    <property type="match status" value="1"/>
</dbReference>
<reference evidence="1 2" key="1">
    <citation type="submission" date="2019-12" db="EMBL/GenBank/DDBJ databases">
        <authorList>
            <person name="Li M."/>
        </authorList>
    </citation>
    <scope>NUCLEOTIDE SEQUENCE [LARGE SCALE GENOMIC DNA]</scope>
    <source>
        <strain evidence="1 2">GBMRC 2046</strain>
    </source>
</reference>
<dbReference type="Pfam" id="PF06821">
    <property type="entry name" value="Ser_hydrolase"/>
    <property type="match status" value="1"/>
</dbReference>
<dbReference type="Gene3D" id="3.40.50.1820">
    <property type="entry name" value="alpha/beta hydrolase"/>
    <property type="match status" value="1"/>
</dbReference>